<proteinExistence type="predicted"/>
<evidence type="ECO:0000256" key="1">
    <source>
        <dbReference type="SAM" id="SignalP"/>
    </source>
</evidence>
<feature type="signal peptide" evidence="1">
    <location>
        <begin position="1"/>
        <end position="25"/>
    </location>
</feature>
<evidence type="ECO:0000313" key="2">
    <source>
        <dbReference type="EMBL" id="PNT27787.2"/>
    </source>
</evidence>
<dbReference type="Proteomes" id="UP000006729">
    <property type="component" value="Chromosome 7"/>
</dbReference>
<name>A0A2K1ZR84_POPTR</name>
<comment type="caution">
    <text evidence="2">The sequence shown here is derived from an EMBL/GenBank/DDBJ whole genome shotgun (WGS) entry which is preliminary data.</text>
</comment>
<sequence>MELKIVVIVACPTPNISPNDNSLQGSTPTYATDKHPCPAIPGLMRCVPGSSPPAVSIPGILLLALFLLFIFLTS</sequence>
<dbReference type="AlphaFoldDB" id="A0A2K1ZR84"/>
<gene>
    <name evidence="2" type="ORF">POPTR_007G082350v4</name>
</gene>
<reference evidence="2 3" key="1">
    <citation type="journal article" date="2006" name="Science">
        <title>The genome of black cottonwood, Populus trichocarpa (Torr. &amp; Gray).</title>
        <authorList>
            <person name="Tuskan G.A."/>
            <person name="Difazio S."/>
            <person name="Jansson S."/>
            <person name="Bohlmann J."/>
            <person name="Grigoriev I."/>
            <person name="Hellsten U."/>
            <person name="Putnam N."/>
            <person name="Ralph S."/>
            <person name="Rombauts S."/>
            <person name="Salamov A."/>
            <person name="Schein J."/>
            <person name="Sterck L."/>
            <person name="Aerts A."/>
            <person name="Bhalerao R.R."/>
            <person name="Bhalerao R.P."/>
            <person name="Blaudez D."/>
            <person name="Boerjan W."/>
            <person name="Brun A."/>
            <person name="Brunner A."/>
            <person name="Busov V."/>
            <person name="Campbell M."/>
            <person name="Carlson J."/>
            <person name="Chalot M."/>
            <person name="Chapman J."/>
            <person name="Chen G.L."/>
            <person name="Cooper D."/>
            <person name="Coutinho P.M."/>
            <person name="Couturier J."/>
            <person name="Covert S."/>
            <person name="Cronk Q."/>
            <person name="Cunningham R."/>
            <person name="Davis J."/>
            <person name="Degroeve S."/>
            <person name="Dejardin A."/>
            <person name="Depamphilis C."/>
            <person name="Detter J."/>
            <person name="Dirks B."/>
            <person name="Dubchak I."/>
            <person name="Duplessis S."/>
            <person name="Ehlting J."/>
            <person name="Ellis B."/>
            <person name="Gendler K."/>
            <person name="Goodstein D."/>
            <person name="Gribskov M."/>
            <person name="Grimwood J."/>
            <person name="Groover A."/>
            <person name="Gunter L."/>
            <person name="Hamberger B."/>
            <person name="Heinze B."/>
            <person name="Helariutta Y."/>
            <person name="Henrissat B."/>
            <person name="Holligan D."/>
            <person name="Holt R."/>
            <person name="Huang W."/>
            <person name="Islam-Faridi N."/>
            <person name="Jones S."/>
            <person name="Jones-Rhoades M."/>
            <person name="Jorgensen R."/>
            <person name="Joshi C."/>
            <person name="Kangasjarvi J."/>
            <person name="Karlsson J."/>
            <person name="Kelleher C."/>
            <person name="Kirkpatrick R."/>
            <person name="Kirst M."/>
            <person name="Kohler A."/>
            <person name="Kalluri U."/>
            <person name="Larimer F."/>
            <person name="Leebens-Mack J."/>
            <person name="Leple J.C."/>
            <person name="Locascio P."/>
            <person name="Lou Y."/>
            <person name="Lucas S."/>
            <person name="Martin F."/>
            <person name="Montanini B."/>
            <person name="Napoli C."/>
            <person name="Nelson D.R."/>
            <person name="Nelson C."/>
            <person name="Nieminen K."/>
            <person name="Nilsson O."/>
            <person name="Pereda V."/>
            <person name="Peter G."/>
            <person name="Philippe R."/>
            <person name="Pilate G."/>
            <person name="Poliakov A."/>
            <person name="Razumovskaya J."/>
            <person name="Richardson P."/>
            <person name="Rinaldi C."/>
            <person name="Ritland K."/>
            <person name="Rouze P."/>
            <person name="Ryaboy D."/>
            <person name="Schmutz J."/>
            <person name="Schrader J."/>
            <person name="Segerman B."/>
            <person name="Shin H."/>
            <person name="Siddiqui A."/>
            <person name="Sterky F."/>
            <person name="Terry A."/>
            <person name="Tsai C.J."/>
            <person name="Uberbacher E."/>
            <person name="Unneberg P."/>
            <person name="Vahala J."/>
            <person name="Wall K."/>
            <person name="Wessler S."/>
            <person name="Yang G."/>
            <person name="Yin T."/>
            <person name="Douglas C."/>
            <person name="Marra M."/>
            <person name="Sandberg G."/>
            <person name="Van de Peer Y."/>
            <person name="Rokhsar D."/>
        </authorList>
    </citation>
    <scope>NUCLEOTIDE SEQUENCE [LARGE SCALE GENOMIC DNA]</scope>
    <source>
        <strain evidence="3">cv. Nisqually</strain>
    </source>
</reference>
<dbReference type="Gramene" id="Potri.007G082600.2.v4.1">
    <property type="protein sequence ID" value="Potri.007G082600.2.v4.1"/>
    <property type="gene ID" value="Potri.007G082600.v4.1"/>
</dbReference>
<protein>
    <recommendedName>
        <fullName evidence="4">Phytosulfokine-beta</fullName>
    </recommendedName>
</protein>
<keyword evidence="3" id="KW-1185">Reference proteome</keyword>
<keyword evidence="1" id="KW-0732">Signal</keyword>
<accession>A0A2K1ZR84</accession>
<organism evidence="2 3">
    <name type="scientific">Populus trichocarpa</name>
    <name type="common">Western balsam poplar</name>
    <name type="synonym">Populus balsamifera subsp. trichocarpa</name>
    <dbReference type="NCBI Taxonomy" id="3694"/>
    <lineage>
        <taxon>Eukaryota</taxon>
        <taxon>Viridiplantae</taxon>
        <taxon>Streptophyta</taxon>
        <taxon>Embryophyta</taxon>
        <taxon>Tracheophyta</taxon>
        <taxon>Spermatophyta</taxon>
        <taxon>Magnoliopsida</taxon>
        <taxon>eudicotyledons</taxon>
        <taxon>Gunneridae</taxon>
        <taxon>Pentapetalae</taxon>
        <taxon>rosids</taxon>
        <taxon>fabids</taxon>
        <taxon>Malpighiales</taxon>
        <taxon>Salicaceae</taxon>
        <taxon>Saliceae</taxon>
        <taxon>Populus</taxon>
    </lineage>
</organism>
<evidence type="ECO:0008006" key="4">
    <source>
        <dbReference type="Google" id="ProtNLM"/>
    </source>
</evidence>
<dbReference type="EMBL" id="CM009296">
    <property type="protein sequence ID" value="PNT27787.2"/>
    <property type="molecule type" value="Genomic_DNA"/>
</dbReference>
<evidence type="ECO:0000313" key="3">
    <source>
        <dbReference type="Proteomes" id="UP000006729"/>
    </source>
</evidence>